<comment type="caution">
    <text evidence="3">The sequence shown here is derived from an EMBL/GenBank/DDBJ whole genome shotgun (WGS) entry which is preliminary data.</text>
</comment>
<evidence type="ECO:0000313" key="4">
    <source>
        <dbReference type="Proteomes" id="UP001165427"/>
    </source>
</evidence>
<feature type="transmembrane region" description="Helical" evidence="1">
    <location>
        <begin position="251"/>
        <end position="269"/>
    </location>
</feature>
<dbReference type="AlphaFoldDB" id="A0AA41R225"/>
<evidence type="ECO:0000256" key="1">
    <source>
        <dbReference type="SAM" id="Phobius"/>
    </source>
</evidence>
<evidence type="ECO:0000259" key="2">
    <source>
        <dbReference type="Pfam" id="PF00892"/>
    </source>
</evidence>
<sequence>MGRPTAILLLLATALFWSVGGLLIKWVDWPAMAISGMRSAIAALFLIVLFRPRLVAVNRYLLGGALAYAVCVTTFVIANKLTSAANAIVLQYTAPIHVAFFAYWFLGERPRRVDWLTLAMALGGMTLFFMDDLTLGGLWGNLAALMSGVGFAWMALFLRKQKDADPIHSVILGNLLAALVGLPFMFEYAPSAKGWLGLVLLGIVQIGMAYALFSIAIRHVTALEALLIPILEPILNPIWVLLLLGEAPGPLAVVGAVTIISAVTLRGLAPWLLKNRWAPAAPPPGDGP</sequence>
<feature type="domain" description="EamA" evidence="2">
    <location>
        <begin position="6"/>
        <end position="129"/>
    </location>
</feature>
<dbReference type="GO" id="GO:0016020">
    <property type="term" value="C:membrane"/>
    <property type="evidence" value="ECO:0007669"/>
    <property type="project" value="InterPro"/>
</dbReference>
<dbReference type="InterPro" id="IPR037185">
    <property type="entry name" value="EmrE-like"/>
</dbReference>
<feature type="transmembrane region" description="Helical" evidence="1">
    <location>
        <begin position="113"/>
        <end position="130"/>
    </location>
</feature>
<dbReference type="PANTHER" id="PTHR22911">
    <property type="entry name" value="ACYL-MALONYL CONDENSING ENZYME-RELATED"/>
    <property type="match status" value="1"/>
</dbReference>
<feature type="transmembrane region" description="Helical" evidence="1">
    <location>
        <begin position="84"/>
        <end position="106"/>
    </location>
</feature>
<name>A0AA41R225_9BACT</name>
<dbReference type="RefSeq" id="WP_246907693.1">
    <property type="nucleotide sequence ID" value="NZ_JALJRB010000011.1"/>
</dbReference>
<feature type="transmembrane region" description="Helical" evidence="1">
    <location>
        <begin position="170"/>
        <end position="189"/>
    </location>
</feature>
<feature type="transmembrane region" description="Helical" evidence="1">
    <location>
        <begin position="31"/>
        <end position="50"/>
    </location>
</feature>
<dbReference type="SUPFAM" id="SSF103481">
    <property type="entry name" value="Multidrug resistance efflux transporter EmrE"/>
    <property type="match status" value="2"/>
</dbReference>
<dbReference type="EMBL" id="JALJRB010000011">
    <property type="protein sequence ID" value="MCJ8501169.1"/>
    <property type="molecule type" value="Genomic_DNA"/>
</dbReference>
<protein>
    <submittedName>
        <fullName evidence="3">DMT family transporter</fullName>
    </submittedName>
</protein>
<feature type="transmembrane region" description="Helical" evidence="1">
    <location>
        <begin position="136"/>
        <end position="158"/>
    </location>
</feature>
<gene>
    <name evidence="3" type="ORF">MRX98_11350</name>
</gene>
<dbReference type="InterPro" id="IPR000620">
    <property type="entry name" value="EamA_dom"/>
</dbReference>
<dbReference type="PANTHER" id="PTHR22911:SF79">
    <property type="entry name" value="MOBA-LIKE NTP TRANSFERASE DOMAIN-CONTAINING PROTEIN"/>
    <property type="match status" value="1"/>
</dbReference>
<proteinExistence type="predicted"/>
<dbReference type="Pfam" id="PF00892">
    <property type="entry name" value="EamA"/>
    <property type="match status" value="2"/>
</dbReference>
<feature type="transmembrane region" description="Helical" evidence="1">
    <location>
        <begin position="195"/>
        <end position="213"/>
    </location>
</feature>
<feature type="transmembrane region" description="Helical" evidence="1">
    <location>
        <begin position="225"/>
        <end position="245"/>
    </location>
</feature>
<keyword evidence="4" id="KW-1185">Reference proteome</keyword>
<keyword evidence="1" id="KW-0812">Transmembrane</keyword>
<feature type="domain" description="EamA" evidence="2">
    <location>
        <begin position="139"/>
        <end position="265"/>
    </location>
</feature>
<organism evidence="3 4">
    <name type="scientific">Desulfatitalea alkaliphila</name>
    <dbReference type="NCBI Taxonomy" id="2929485"/>
    <lineage>
        <taxon>Bacteria</taxon>
        <taxon>Pseudomonadati</taxon>
        <taxon>Thermodesulfobacteriota</taxon>
        <taxon>Desulfobacteria</taxon>
        <taxon>Desulfobacterales</taxon>
        <taxon>Desulfosarcinaceae</taxon>
        <taxon>Desulfatitalea</taxon>
    </lineage>
</organism>
<dbReference type="Proteomes" id="UP001165427">
    <property type="component" value="Unassembled WGS sequence"/>
</dbReference>
<reference evidence="3" key="1">
    <citation type="submission" date="2022-04" db="EMBL/GenBank/DDBJ databases">
        <title>Desulfatitalea alkaliphila sp. nov., a novel anaerobic sulfate-reducing bacterium isolated from terrestrial mud volcano, Taman Peninsula, Russia.</title>
        <authorList>
            <person name="Khomyakova M.A."/>
            <person name="Merkel A.Y."/>
            <person name="Slobodkin A.I."/>
        </authorList>
    </citation>
    <scope>NUCLEOTIDE SEQUENCE</scope>
    <source>
        <strain evidence="3">M08but</strain>
    </source>
</reference>
<feature type="transmembrane region" description="Helical" evidence="1">
    <location>
        <begin position="57"/>
        <end position="78"/>
    </location>
</feature>
<evidence type="ECO:0000313" key="3">
    <source>
        <dbReference type="EMBL" id="MCJ8501169.1"/>
    </source>
</evidence>
<accession>A0AA41R225</accession>
<keyword evidence="1" id="KW-0472">Membrane</keyword>
<keyword evidence="1" id="KW-1133">Transmembrane helix</keyword>